<dbReference type="EMBL" id="CP032382">
    <property type="protein sequence ID" value="AYB30316.1"/>
    <property type="molecule type" value="Genomic_DNA"/>
</dbReference>
<evidence type="ECO:0000313" key="2">
    <source>
        <dbReference type="Proteomes" id="UP000266183"/>
    </source>
</evidence>
<name>A0A385SIL7_9BACT</name>
<dbReference type="Proteomes" id="UP000266183">
    <property type="component" value="Chromosome"/>
</dbReference>
<keyword evidence="2" id="KW-1185">Reference proteome</keyword>
<reference evidence="2" key="1">
    <citation type="submission" date="2018-09" db="EMBL/GenBank/DDBJ databases">
        <title>Chryseolinea sp. KIS68-18 isolated from soil.</title>
        <authorList>
            <person name="Weon H.-Y."/>
            <person name="Kwon S.-W."/>
            <person name="Lee S.A."/>
        </authorList>
    </citation>
    <scope>NUCLEOTIDE SEQUENCE [LARGE SCALE GENOMIC DNA]</scope>
    <source>
        <strain evidence="2">KIS68-18</strain>
    </source>
</reference>
<organism evidence="1 2">
    <name type="scientific">Chryseolinea soli</name>
    <dbReference type="NCBI Taxonomy" id="2321403"/>
    <lineage>
        <taxon>Bacteria</taxon>
        <taxon>Pseudomonadati</taxon>
        <taxon>Bacteroidota</taxon>
        <taxon>Cytophagia</taxon>
        <taxon>Cytophagales</taxon>
        <taxon>Fulvivirgaceae</taxon>
        <taxon>Chryseolinea</taxon>
    </lineage>
</organism>
<protein>
    <submittedName>
        <fullName evidence="1">Uncharacterized protein</fullName>
    </submittedName>
</protein>
<sequence length="239" mass="27856">MRHSYIILLLTFGLFEKAFSDAGNCVKYDVDIQLTSGQKIRGFVYAGSYETKFQFQDISFLDYLNKIIRSDTLYVFKNIRQLKFPTTNYGREKCEFHFDAADESMRIPKKEIKEAKVVSYTVCNNCDVADEKEGYYWNGIYPTVITELNKTEIDLLQTRPLATIAFGNGQSDSADEYWMISYSQEYKQADLEKLKNDFLVEAGKLMRERKWDAVQAEYKALKDKLRKKKVVLFKIGFAI</sequence>
<evidence type="ECO:0000313" key="1">
    <source>
        <dbReference type="EMBL" id="AYB30316.1"/>
    </source>
</evidence>
<dbReference type="RefSeq" id="WP_119753596.1">
    <property type="nucleotide sequence ID" value="NZ_CP032382.1"/>
</dbReference>
<proteinExistence type="predicted"/>
<dbReference type="AlphaFoldDB" id="A0A385SIL7"/>
<gene>
    <name evidence="1" type="ORF">D4L85_06800</name>
</gene>
<accession>A0A385SIL7</accession>
<dbReference type="KEGG" id="chk:D4L85_06800"/>